<dbReference type="RefSeq" id="WP_062187758.1">
    <property type="nucleotide sequence ID" value="NZ_LRRD01000012.1"/>
</dbReference>
<evidence type="ECO:0000259" key="1">
    <source>
        <dbReference type="Pfam" id="PF13657"/>
    </source>
</evidence>
<comment type="caution">
    <text evidence="2">The sequence shown here is derived from an EMBL/GenBank/DDBJ whole genome shotgun (WGS) entry which is preliminary data.</text>
</comment>
<dbReference type="InterPro" id="IPR052028">
    <property type="entry name" value="HipA_Ser/Thr_kinase"/>
</dbReference>
<accession>A0A149VZK8</accession>
<dbReference type="Proteomes" id="UP000075653">
    <property type="component" value="Unassembled WGS sequence"/>
</dbReference>
<dbReference type="AlphaFoldDB" id="A0A149VZK8"/>
<keyword evidence="3" id="KW-1185">Reference proteome</keyword>
<dbReference type="EMBL" id="LRRD01000012">
    <property type="protein sequence ID" value="KXW58661.1"/>
    <property type="molecule type" value="Genomic_DNA"/>
</dbReference>
<protein>
    <recommendedName>
        <fullName evidence="1">HipA N-terminal subdomain 1 domain-containing protein</fullName>
    </recommendedName>
</protein>
<evidence type="ECO:0000313" key="3">
    <source>
        <dbReference type="Proteomes" id="UP000075653"/>
    </source>
</evidence>
<organism evidence="2 3">
    <name type="scientific">Ferrovum myxofaciens</name>
    <dbReference type="NCBI Taxonomy" id="416213"/>
    <lineage>
        <taxon>Bacteria</taxon>
        <taxon>Pseudomonadati</taxon>
        <taxon>Pseudomonadota</taxon>
        <taxon>Betaproteobacteria</taxon>
        <taxon>Ferrovales</taxon>
        <taxon>Ferrovaceae</taxon>
        <taxon>Ferrovum</taxon>
    </lineage>
</organism>
<dbReference type="PANTHER" id="PTHR37419:SF8">
    <property type="entry name" value="TOXIN YJJJ"/>
    <property type="match status" value="1"/>
</dbReference>
<dbReference type="PATRIC" id="fig|1789004.3.peg.850"/>
<reference evidence="2 3" key="1">
    <citation type="submission" date="2016-01" db="EMBL/GenBank/DDBJ databases">
        <title>Genome sequence of the acidophilic iron oxidising Ferrovum strain Z-31.</title>
        <authorList>
            <person name="Poehlein A."/>
            <person name="Ullrich S.R."/>
            <person name="Schloemann M."/>
            <person name="Muehling M."/>
            <person name="Daniel R."/>
        </authorList>
    </citation>
    <scope>NUCLEOTIDE SEQUENCE [LARGE SCALE GENOMIC DNA]</scope>
    <source>
        <strain evidence="2 3">Z-31</strain>
    </source>
</reference>
<proteinExistence type="predicted"/>
<feature type="domain" description="HipA N-terminal subdomain 1" evidence="1">
    <location>
        <begin position="7"/>
        <end position="119"/>
    </location>
</feature>
<dbReference type="GO" id="GO:0005829">
    <property type="term" value="C:cytosol"/>
    <property type="evidence" value="ECO:0007669"/>
    <property type="project" value="TreeGrafter"/>
</dbReference>
<sequence length="206" mass="22381">MKHITRLDVLMHGARVGGLASATNGEIWFEYDRSWAVGGIPLSPMRHFLLRSGAFKAENNTFNGLHGLYGLFSDTLPDGWGLLLMDRALKTHAGWSPHEISPLDRLSYMGDRAMGALEYHPAMEEDGPAEIPDLATLAEAALFVEEGGVGEILSSLYIQGGSPGGARPKVTVAIKRDGSHCLSGFGQLPDDYDHWIVKFKSMTVVS</sequence>
<dbReference type="Pfam" id="PF13657">
    <property type="entry name" value="Couple_hipA"/>
    <property type="match status" value="1"/>
</dbReference>
<evidence type="ECO:0000313" key="2">
    <source>
        <dbReference type="EMBL" id="KXW58661.1"/>
    </source>
</evidence>
<dbReference type="InterPro" id="IPR017508">
    <property type="entry name" value="HipA_N1"/>
</dbReference>
<dbReference type="STRING" id="1789004.FEMY_08390"/>
<dbReference type="PANTHER" id="PTHR37419">
    <property type="entry name" value="SERINE/THREONINE-PROTEIN KINASE TOXIN HIPA"/>
    <property type="match status" value="1"/>
</dbReference>
<gene>
    <name evidence="2" type="ORF">FEMY_08390</name>
</gene>
<name>A0A149VZK8_9PROT</name>
<dbReference type="GO" id="GO:0004674">
    <property type="term" value="F:protein serine/threonine kinase activity"/>
    <property type="evidence" value="ECO:0007669"/>
    <property type="project" value="TreeGrafter"/>
</dbReference>